<dbReference type="AlphaFoldDB" id="W4M160"/>
<comment type="caution">
    <text evidence="2">The sequence shown here is derived from an EMBL/GenBank/DDBJ whole genome shotgun (WGS) entry which is preliminary data.</text>
</comment>
<dbReference type="GO" id="GO:0004521">
    <property type="term" value="F:RNA endonuclease activity"/>
    <property type="evidence" value="ECO:0007669"/>
    <property type="project" value="InterPro"/>
</dbReference>
<feature type="non-terminal residue" evidence="2">
    <location>
        <position position="129"/>
    </location>
</feature>
<proteinExistence type="predicted"/>
<evidence type="ECO:0000259" key="1">
    <source>
        <dbReference type="Pfam" id="PF01850"/>
    </source>
</evidence>
<dbReference type="PANTHER" id="PTHR42188:SF1">
    <property type="entry name" value="23S RRNA-SPECIFIC ENDONUCLEASE VAPC20"/>
    <property type="match status" value="1"/>
</dbReference>
<evidence type="ECO:0000313" key="2">
    <source>
        <dbReference type="EMBL" id="ETX03925.1"/>
    </source>
</evidence>
<name>W4M160_9BACT</name>
<dbReference type="SUPFAM" id="SSF88723">
    <property type="entry name" value="PIN domain-like"/>
    <property type="match status" value="1"/>
</dbReference>
<protein>
    <recommendedName>
        <fullName evidence="1">PIN domain-containing protein</fullName>
    </recommendedName>
</protein>
<dbReference type="InterPro" id="IPR029060">
    <property type="entry name" value="PIN-like_dom_sf"/>
</dbReference>
<dbReference type="GO" id="GO:0016075">
    <property type="term" value="P:rRNA catabolic process"/>
    <property type="evidence" value="ECO:0007669"/>
    <property type="project" value="TreeGrafter"/>
</dbReference>
<keyword evidence="3" id="KW-1185">Reference proteome</keyword>
<gene>
    <name evidence="2" type="ORF">ETSY2_31760</name>
</gene>
<dbReference type="Pfam" id="PF01850">
    <property type="entry name" value="PIN"/>
    <property type="match status" value="1"/>
</dbReference>
<organism evidence="2 3">
    <name type="scientific">Candidatus Entotheonella gemina</name>
    <dbReference type="NCBI Taxonomy" id="1429439"/>
    <lineage>
        <taxon>Bacteria</taxon>
        <taxon>Pseudomonadati</taxon>
        <taxon>Nitrospinota/Tectimicrobiota group</taxon>
        <taxon>Candidatus Tectimicrobiota</taxon>
        <taxon>Candidatus Entotheonellia</taxon>
        <taxon>Candidatus Entotheonellales</taxon>
        <taxon>Candidatus Entotheonellaceae</taxon>
        <taxon>Candidatus Entotheonella</taxon>
    </lineage>
</organism>
<dbReference type="HOGENOM" id="CLU_136715_1_1_7"/>
<feature type="domain" description="PIN" evidence="1">
    <location>
        <begin position="5"/>
        <end position="129"/>
    </location>
</feature>
<dbReference type="InterPro" id="IPR039018">
    <property type="entry name" value="VapC20-like"/>
</dbReference>
<accession>W4M160</accession>
<sequence length="129" mass="14868">MAEVFADTSGWASFFVRTESRHTTAAAYMRQWHAEGVKIVTTNYILAELSALLTSPLRVPRSQQVTTIDTIKSASWVEVVHIDQTLDEEAWILLRERLDKTWSLVDCTSFVVMRHRSIREVLTTDHNFE</sequence>
<dbReference type="EMBL" id="AZHX01001348">
    <property type="protein sequence ID" value="ETX03925.1"/>
    <property type="molecule type" value="Genomic_DNA"/>
</dbReference>
<dbReference type="InterPro" id="IPR002716">
    <property type="entry name" value="PIN_dom"/>
</dbReference>
<evidence type="ECO:0000313" key="3">
    <source>
        <dbReference type="Proteomes" id="UP000019140"/>
    </source>
</evidence>
<reference evidence="2 3" key="1">
    <citation type="journal article" date="2014" name="Nature">
        <title>An environmental bacterial taxon with a large and distinct metabolic repertoire.</title>
        <authorList>
            <person name="Wilson M.C."/>
            <person name="Mori T."/>
            <person name="Ruckert C."/>
            <person name="Uria A.R."/>
            <person name="Helf M.J."/>
            <person name="Takada K."/>
            <person name="Gernert C."/>
            <person name="Steffens U.A."/>
            <person name="Heycke N."/>
            <person name="Schmitt S."/>
            <person name="Rinke C."/>
            <person name="Helfrich E.J."/>
            <person name="Brachmann A.O."/>
            <person name="Gurgui C."/>
            <person name="Wakimoto T."/>
            <person name="Kracht M."/>
            <person name="Crusemann M."/>
            <person name="Hentschel U."/>
            <person name="Abe I."/>
            <person name="Matsunaga S."/>
            <person name="Kalinowski J."/>
            <person name="Takeyama H."/>
            <person name="Piel J."/>
        </authorList>
    </citation>
    <scope>NUCLEOTIDE SEQUENCE [LARGE SCALE GENOMIC DNA]</scope>
    <source>
        <strain evidence="3">TSY2</strain>
    </source>
</reference>
<dbReference type="Proteomes" id="UP000019140">
    <property type="component" value="Unassembled WGS sequence"/>
</dbReference>
<dbReference type="PANTHER" id="PTHR42188">
    <property type="entry name" value="23S RRNA-SPECIFIC ENDONUCLEASE VAPC20"/>
    <property type="match status" value="1"/>
</dbReference>
<dbReference type="Gene3D" id="3.40.50.1010">
    <property type="entry name" value="5'-nuclease"/>
    <property type="match status" value="1"/>
</dbReference>